<comment type="caution">
    <text evidence="15">The sequence shown here is derived from an EMBL/GenBank/DDBJ whole genome shotgun (WGS) entry which is preliminary data.</text>
</comment>
<dbReference type="AlphaFoldDB" id="A0A1G2AAU2"/>
<dbReference type="HAMAP" id="MF_01006">
    <property type="entry name" value="Undec_diphosphatase"/>
    <property type="match status" value="1"/>
</dbReference>
<comment type="subcellular location">
    <subcellularLocation>
        <location evidence="1 14">Cell membrane</location>
        <topology evidence="1 14">Multi-pass membrane protein</topology>
    </subcellularLocation>
</comment>
<evidence type="ECO:0000256" key="9">
    <source>
        <dbReference type="ARBA" id="ARBA00023136"/>
    </source>
</evidence>
<feature type="transmembrane region" description="Helical" evidence="14">
    <location>
        <begin position="115"/>
        <end position="134"/>
    </location>
</feature>
<evidence type="ECO:0000256" key="1">
    <source>
        <dbReference type="ARBA" id="ARBA00004651"/>
    </source>
</evidence>
<organism evidence="15 16">
    <name type="scientific">Candidatus Jacksonbacteria bacterium RIFCSPLOWO2_02_FULL_44_20</name>
    <dbReference type="NCBI Taxonomy" id="1798460"/>
    <lineage>
        <taxon>Bacteria</taxon>
        <taxon>Candidatus Jacksoniibacteriota</taxon>
    </lineage>
</organism>
<evidence type="ECO:0000313" key="15">
    <source>
        <dbReference type="EMBL" id="OGY73961.1"/>
    </source>
</evidence>
<dbReference type="InterPro" id="IPR003824">
    <property type="entry name" value="UppP"/>
</dbReference>
<comment type="catalytic activity">
    <reaction evidence="13 14">
        <text>di-trans,octa-cis-undecaprenyl diphosphate + H2O = di-trans,octa-cis-undecaprenyl phosphate + phosphate + H(+)</text>
        <dbReference type="Rhea" id="RHEA:28094"/>
        <dbReference type="ChEBI" id="CHEBI:15377"/>
        <dbReference type="ChEBI" id="CHEBI:15378"/>
        <dbReference type="ChEBI" id="CHEBI:43474"/>
        <dbReference type="ChEBI" id="CHEBI:58405"/>
        <dbReference type="ChEBI" id="CHEBI:60392"/>
        <dbReference type="EC" id="3.6.1.27"/>
    </reaction>
</comment>
<feature type="transmembrane region" description="Helical" evidence="14">
    <location>
        <begin position="45"/>
        <end position="63"/>
    </location>
</feature>
<dbReference type="GO" id="GO:0071555">
    <property type="term" value="P:cell wall organization"/>
    <property type="evidence" value="ECO:0007669"/>
    <property type="project" value="UniProtKB-KW"/>
</dbReference>
<keyword evidence="9 14" id="KW-0472">Membrane</keyword>
<dbReference type="EMBL" id="MHJU01000005">
    <property type="protein sequence ID" value="OGY73961.1"/>
    <property type="molecule type" value="Genomic_DNA"/>
</dbReference>
<feature type="transmembrane region" description="Helical" evidence="14">
    <location>
        <begin position="84"/>
        <end position="103"/>
    </location>
</feature>
<gene>
    <name evidence="14" type="primary">uppP</name>
    <name evidence="15" type="ORF">A3H61_02140</name>
</gene>
<reference evidence="15 16" key="1">
    <citation type="journal article" date="2016" name="Nat. Commun.">
        <title>Thousands of microbial genomes shed light on interconnected biogeochemical processes in an aquifer system.</title>
        <authorList>
            <person name="Anantharaman K."/>
            <person name="Brown C.T."/>
            <person name="Hug L.A."/>
            <person name="Sharon I."/>
            <person name="Castelle C.J."/>
            <person name="Probst A.J."/>
            <person name="Thomas B.C."/>
            <person name="Singh A."/>
            <person name="Wilkins M.J."/>
            <person name="Karaoz U."/>
            <person name="Brodie E.L."/>
            <person name="Williams K.H."/>
            <person name="Hubbard S.S."/>
            <person name="Banfield J.F."/>
        </authorList>
    </citation>
    <scope>NUCLEOTIDE SEQUENCE [LARGE SCALE GENOMIC DNA]</scope>
</reference>
<dbReference type="Proteomes" id="UP000178315">
    <property type="component" value="Unassembled WGS sequence"/>
</dbReference>
<evidence type="ECO:0000313" key="16">
    <source>
        <dbReference type="Proteomes" id="UP000178315"/>
    </source>
</evidence>
<keyword evidence="10 14" id="KW-0046">Antibiotic resistance</keyword>
<dbReference type="GO" id="GO:0008360">
    <property type="term" value="P:regulation of cell shape"/>
    <property type="evidence" value="ECO:0007669"/>
    <property type="project" value="UniProtKB-KW"/>
</dbReference>
<evidence type="ECO:0000256" key="13">
    <source>
        <dbReference type="ARBA" id="ARBA00047594"/>
    </source>
</evidence>
<evidence type="ECO:0000256" key="12">
    <source>
        <dbReference type="ARBA" id="ARBA00032932"/>
    </source>
</evidence>
<dbReference type="GO" id="GO:0005886">
    <property type="term" value="C:plasma membrane"/>
    <property type="evidence" value="ECO:0007669"/>
    <property type="project" value="UniProtKB-SubCell"/>
</dbReference>
<accession>A0A1G2AAU2</accession>
<evidence type="ECO:0000256" key="11">
    <source>
        <dbReference type="ARBA" id="ARBA00032707"/>
    </source>
</evidence>
<feature type="transmembrane region" description="Helical" evidence="14">
    <location>
        <begin position="187"/>
        <end position="207"/>
    </location>
</feature>
<comment type="function">
    <text evidence="14">Catalyzes the dephosphorylation of undecaprenyl diphosphate (UPP). Confers resistance to bacitracin.</text>
</comment>
<keyword evidence="8 14" id="KW-1133">Transmembrane helix</keyword>
<evidence type="ECO:0000256" key="10">
    <source>
        <dbReference type="ARBA" id="ARBA00023251"/>
    </source>
</evidence>
<evidence type="ECO:0000256" key="4">
    <source>
        <dbReference type="ARBA" id="ARBA00021581"/>
    </source>
</evidence>
<keyword evidence="5 14" id="KW-1003">Cell membrane</keyword>
<keyword evidence="14" id="KW-0573">Peptidoglycan synthesis</keyword>
<dbReference type="GO" id="GO:0009252">
    <property type="term" value="P:peptidoglycan biosynthetic process"/>
    <property type="evidence" value="ECO:0007669"/>
    <property type="project" value="UniProtKB-KW"/>
</dbReference>
<evidence type="ECO:0000256" key="2">
    <source>
        <dbReference type="ARBA" id="ARBA00010621"/>
    </source>
</evidence>
<dbReference type="GO" id="GO:0046677">
    <property type="term" value="P:response to antibiotic"/>
    <property type="evidence" value="ECO:0007669"/>
    <property type="project" value="UniProtKB-UniRule"/>
</dbReference>
<evidence type="ECO:0000256" key="7">
    <source>
        <dbReference type="ARBA" id="ARBA00022801"/>
    </source>
</evidence>
<keyword evidence="14" id="KW-0961">Cell wall biogenesis/degradation</keyword>
<keyword evidence="6 14" id="KW-0812">Transmembrane</keyword>
<dbReference type="PANTHER" id="PTHR30622:SF4">
    <property type="entry name" value="UNDECAPRENYL-DIPHOSPHATASE"/>
    <property type="match status" value="1"/>
</dbReference>
<dbReference type="EC" id="3.6.1.27" evidence="3 14"/>
<dbReference type="PANTHER" id="PTHR30622">
    <property type="entry name" value="UNDECAPRENYL-DIPHOSPHATASE"/>
    <property type="match status" value="1"/>
</dbReference>
<keyword evidence="14" id="KW-0133">Cell shape</keyword>
<name>A0A1G2AAU2_9BACT</name>
<proteinExistence type="inferred from homology"/>
<evidence type="ECO:0000256" key="5">
    <source>
        <dbReference type="ARBA" id="ARBA00022475"/>
    </source>
</evidence>
<keyword evidence="7 14" id="KW-0378">Hydrolase</keyword>
<evidence type="ECO:0000256" key="14">
    <source>
        <dbReference type="HAMAP-Rule" id="MF_01006"/>
    </source>
</evidence>
<sequence>MTTIQSLTLGITQGLTEFLPISSSGHLILIPKLFHWPLQTLGFDAALHLGTLFAVLFYFRSDLRRLMIAVFARKNPSYREDRRLALAIILGIIPAGTAGALANDIIETRFRALEVVGANLIIFGILLIAADFFAKRNEQKSANSGVGPMRALIIGCAQIFSLIPGASRSGVTITAGIFSGLSRANGARFSFLMSIPLIAAAGAFKLRDIFGSGDISVEILPLSIGFISSALVGLIAIEILMKTLSRFGLAIYGIYRIIAGSLILLFL</sequence>
<comment type="similarity">
    <text evidence="2 14">Belongs to the UppP family.</text>
</comment>
<comment type="miscellaneous">
    <text evidence="14">Bacitracin is thought to be involved in the inhibition of peptidoglycan synthesis by sequestering undecaprenyl diphosphate, thereby reducing the pool of lipid carrier available.</text>
</comment>
<feature type="transmembrane region" description="Helical" evidence="14">
    <location>
        <begin position="247"/>
        <end position="266"/>
    </location>
</feature>
<evidence type="ECO:0000256" key="6">
    <source>
        <dbReference type="ARBA" id="ARBA00022692"/>
    </source>
</evidence>
<evidence type="ECO:0000256" key="3">
    <source>
        <dbReference type="ARBA" id="ARBA00012374"/>
    </source>
</evidence>
<dbReference type="Pfam" id="PF02673">
    <property type="entry name" value="BacA"/>
    <property type="match status" value="1"/>
</dbReference>
<feature type="transmembrane region" description="Helical" evidence="14">
    <location>
        <begin position="219"/>
        <end position="241"/>
    </location>
</feature>
<dbReference type="GO" id="GO:0050380">
    <property type="term" value="F:undecaprenyl-diphosphatase activity"/>
    <property type="evidence" value="ECO:0007669"/>
    <property type="project" value="UniProtKB-UniRule"/>
</dbReference>
<evidence type="ECO:0000256" key="8">
    <source>
        <dbReference type="ARBA" id="ARBA00022989"/>
    </source>
</evidence>
<protein>
    <recommendedName>
        <fullName evidence="4 14">Undecaprenyl-diphosphatase</fullName>
        <ecNumber evidence="3 14">3.6.1.27</ecNumber>
    </recommendedName>
    <alternativeName>
        <fullName evidence="12 14">Bacitracin resistance protein</fullName>
    </alternativeName>
    <alternativeName>
        <fullName evidence="11 14">Undecaprenyl pyrophosphate phosphatase</fullName>
    </alternativeName>
</protein>